<dbReference type="HOGENOM" id="CLU_000445_114_71_7"/>
<dbReference type="InterPro" id="IPR004358">
    <property type="entry name" value="Sig_transdc_His_kin-like_C"/>
</dbReference>
<dbReference type="AlphaFoldDB" id="Q74H83"/>
<dbReference type="Proteomes" id="UP000000577">
    <property type="component" value="Chromosome"/>
</dbReference>
<dbReference type="EC" id="2.7.13.3" evidence="2"/>
<accession>Q74H83</accession>
<dbReference type="Gene3D" id="3.30.565.10">
    <property type="entry name" value="Histidine kinase-like ATPase, C-terminal domain"/>
    <property type="match status" value="1"/>
</dbReference>
<evidence type="ECO:0000256" key="7">
    <source>
        <dbReference type="SAM" id="Coils"/>
    </source>
</evidence>
<dbReference type="InterPro" id="IPR000014">
    <property type="entry name" value="PAS"/>
</dbReference>
<sequence length="499" mass="56116">MGNEHRRAPHQIAAIYLVVGMFWILFSDRILTGIAPEAAQLTRLQTAKGWFYVAATAGLLYWLVRRYALSAERAEDELRARNEELCMVEEELRQQLDEYEKSQFELHETNQALRASEERYRVLFASNPHPMWVCDLDTKAFLEVNDAAVTHYGYSREEFLAMTMRDIGPAAGSPAPGEGAAQARECPCLKPTGIQCHRKKDGTLIAVEITSHTLDFGGRPAEVVLASNVTERIKADEEVRRLNAELEERVEARTQELQRANRELESFSYSVSHDLRAPLRHIDGFSRMLVEDYGERIDTAGKGYIQRIRSAAQRMGCLIDDLLQLANVSRSELEKRQVNLSALAQVIGLGLKQIEGREDVTLRITEGVMAFGDPRLLRVVLENLLSNAWKYTGKRADAVIEFAVEEQGSGRPVYLVRDNGVGFDMTFAGKLFTPFQRLHSADEFEGTGIGLATVRRIVERHGGTVWVEAAPDHGATFYFTLGEEEHLARNSDKEDGTTQ</sequence>
<dbReference type="GO" id="GO:0000155">
    <property type="term" value="F:phosphorelay sensor kinase activity"/>
    <property type="evidence" value="ECO:0007669"/>
    <property type="project" value="InterPro"/>
</dbReference>
<dbReference type="InterPro" id="IPR035965">
    <property type="entry name" value="PAS-like_dom_sf"/>
</dbReference>
<dbReference type="OrthoDB" id="5400848at2"/>
<dbReference type="PANTHER" id="PTHR42878:SF15">
    <property type="entry name" value="BACTERIOPHYTOCHROME"/>
    <property type="match status" value="1"/>
</dbReference>
<dbReference type="PATRIC" id="fig|243231.5.peg.10"/>
<dbReference type="SMART" id="SM00387">
    <property type="entry name" value="HATPase_c"/>
    <property type="match status" value="1"/>
</dbReference>
<dbReference type="Gene3D" id="1.10.287.130">
    <property type="match status" value="1"/>
</dbReference>
<dbReference type="PROSITE" id="PS50112">
    <property type="entry name" value="PAS"/>
    <property type="match status" value="1"/>
</dbReference>
<evidence type="ECO:0000256" key="6">
    <source>
        <dbReference type="ARBA" id="ARBA00023136"/>
    </source>
</evidence>
<dbReference type="FunFam" id="3.30.565.10:FF:000006">
    <property type="entry name" value="Sensor histidine kinase WalK"/>
    <property type="match status" value="1"/>
</dbReference>
<name>Q74H83_GEOSL</name>
<dbReference type="SMR" id="Q74H83"/>
<dbReference type="EnsemblBacteria" id="AAR33344">
    <property type="protein sequence ID" value="AAR33344"/>
    <property type="gene ID" value="GSU0009"/>
</dbReference>
<dbReference type="Pfam" id="PF02518">
    <property type="entry name" value="HATPase_c"/>
    <property type="match status" value="1"/>
</dbReference>
<organism evidence="11 12">
    <name type="scientific">Geobacter sulfurreducens (strain ATCC 51573 / DSM 12127 / PCA)</name>
    <dbReference type="NCBI Taxonomy" id="243231"/>
    <lineage>
        <taxon>Bacteria</taxon>
        <taxon>Pseudomonadati</taxon>
        <taxon>Thermodesulfobacteriota</taxon>
        <taxon>Desulfuromonadia</taxon>
        <taxon>Geobacterales</taxon>
        <taxon>Geobacteraceae</taxon>
        <taxon>Geobacter</taxon>
    </lineage>
</organism>
<dbReference type="KEGG" id="gsu:GSU0009"/>
<evidence type="ECO:0000313" key="11">
    <source>
        <dbReference type="EMBL" id="AAR33344.1"/>
    </source>
</evidence>
<dbReference type="CDD" id="cd00082">
    <property type="entry name" value="HisKA"/>
    <property type="match status" value="1"/>
</dbReference>
<comment type="catalytic activity">
    <reaction evidence="1">
        <text>ATP + protein L-histidine = ADP + protein N-phospho-L-histidine.</text>
        <dbReference type="EC" id="2.7.13.3"/>
    </reaction>
</comment>
<dbReference type="PANTHER" id="PTHR42878">
    <property type="entry name" value="TWO-COMPONENT HISTIDINE KINASE"/>
    <property type="match status" value="1"/>
</dbReference>
<dbReference type="SUPFAM" id="SSF55874">
    <property type="entry name" value="ATPase domain of HSP90 chaperone/DNA topoisomerase II/histidine kinase"/>
    <property type="match status" value="1"/>
</dbReference>
<keyword evidence="5 11" id="KW-0418">Kinase</keyword>
<dbReference type="InterPro" id="IPR036097">
    <property type="entry name" value="HisK_dim/P_sf"/>
</dbReference>
<evidence type="ECO:0000313" key="12">
    <source>
        <dbReference type="Proteomes" id="UP000000577"/>
    </source>
</evidence>
<dbReference type="InParanoid" id="Q74H83"/>
<dbReference type="PROSITE" id="PS50109">
    <property type="entry name" value="HIS_KIN"/>
    <property type="match status" value="1"/>
</dbReference>
<keyword evidence="6 8" id="KW-0472">Membrane</keyword>
<evidence type="ECO:0000256" key="4">
    <source>
        <dbReference type="ARBA" id="ARBA00022679"/>
    </source>
</evidence>
<dbReference type="EMBL" id="AE017180">
    <property type="protein sequence ID" value="AAR33344.1"/>
    <property type="molecule type" value="Genomic_DNA"/>
</dbReference>
<evidence type="ECO:0000256" key="1">
    <source>
        <dbReference type="ARBA" id="ARBA00000085"/>
    </source>
</evidence>
<evidence type="ECO:0000256" key="2">
    <source>
        <dbReference type="ARBA" id="ARBA00012438"/>
    </source>
</evidence>
<dbReference type="InterPro" id="IPR050351">
    <property type="entry name" value="BphY/WalK/GraS-like"/>
</dbReference>
<keyword evidence="12" id="KW-1185">Reference proteome</keyword>
<dbReference type="Pfam" id="PF13188">
    <property type="entry name" value="PAS_8"/>
    <property type="match status" value="1"/>
</dbReference>
<feature type="domain" description="PAS" evidence="10">
    <location>
        <begin position="116"/>
        <end position="160"/>
    </location>
</feature>
<protein>
    <recommendedName>
        <fullName evidence="2">histidine kinase</fullName>
        <ecNumber evidence="2">2.7.13.3</ecNumber>
    </recommendedName>
</protein>
<proteinExistence type="predicted"/>
<dbReference type="GO" id="GO:0030295">
    <property type="term" value="F:protein kinase activator activity"/>
    <property type="evidence" value="ECO:0000318"/>
    <property type="project" value="GO_Central"/>
</dbReference>
<dbReference type="eggNOG" id="COG4251">
    <property type="taxonomic scope" value="Bacteria"/>
</dbReference>
<keyword evidence="4" id="KW-0808">Transferase</keyword>
<dbReference type="FunFam" id="1.10.287.130:FF:000070">
    <property type="entry name" value="Histidine kinase sensor protein"/>
    <property type="match status" value="1"/>
</dbReference>
<dbReference type="GO" id="GO:0016020">
    <property type="term" value="C:membrane"/>
    <property type="evidence" value="ECO:0007669"/>
    <property type="project" value="UniProtKB-SubCell"/>
</dbReference>
<evidence type="ECO:0000256" key="3">
    <source>
        <dbReference type="ARBA" id="ARBA00022553"/>
    </source>
</evidence>
<dbReference type="GO" id="GO:0000156">
    <property type="term" value="F:phosphorelay response regulator activity"/>
    <property type="evidence" value="ECO:0000318"/>
    <property type="project" value="GO_Central"/>
</dbReference>
<dbReference type="SUPFAM" id="SSF55785">
    <property type="entry name" value="PYP-like sensor domain (PAS domain)"/>
    <property type="match status" value="1"/>
</dbReference>
<dbReference type="Pfam" id="PF00512">
    <property type="entry name" value="HisKA"/>
    <property type="match status" value="1"/>
</dbReference>
<dbReference type="STRING" id="243231.GSU0009"/>
<dbReference type="InterPro" id="IPR005467">
    <property type="entry name" value="His_kinase_dom"/>
</dbReference>
<gene>
    <name evidence="11" type="primary">fgrK</name>
    <name evidence="11" type="ordered locus">GSU0009</name>
</gene>
<feature type="transmembrane region" description="Helical" evidence="8">
    <location>
        <begin position="12"/>
        <end position="35"/>
    </location>
</feature>
<dbReference type="RefSeq" id="WP_010940687.1">
    <property type="nucleotide sequence ID" value="NC_002939.5"/>
</dbReference>
<evidence type="ECO:0000259" key="10">
    <source>
        <dbReference type="PROSITE" id="PS50112"/>
    </source>
</evidence>
<dbReference type="SMART" id="SM00388">
    <property type="entry name" value="HisKA"/>
    <property type="match status" value="1"/>
</dbReference>
<dbReference type="InterPro" id="IPR036890">
    <property type="entry name" value="HATPase_C_sf"/>
</dbReference>
<dbReference type="SMART" id="SM00091">
    <property type="entry name" value="PAS"/>
    <property type="match status" value="1"/>
</dbReference>
<dbReference type="NCBIfam" id="TIGR00229">
    <property type="entry name" value="sensory_box"/>
    <property type="match status" value="1"/>
</dbReference>
<dbReference type="PRINTS" id="PR00344">
    <property type="entry name" value="BCTRLSENSOR"/>
</dbReference>
<dbReference type="SUPFAM" id="SSF47384">
    <property type="entry name" value="Homodimeric domain of signal transducing histidine kinase"/>
    <property type="match status" value="1"/>
</dbReference>
<evidence type="ECO:0000256" key="5">
    <source>
        <dbReference type="ARBA" id="ARBA00022777"/>
    </source>
</evidence>
<keyword evidence="7" id="KW-0175">Coiled coil</keyword>
<dbReference type="InterPro" id="IPR003661">
    <property type="entry name" value="HisK_dim/P_dom"/>
</dbReference>
<reference evidence="11 12" key="1">
    <citation type="journal article" date="2003" name="Science">
        <title>Genome of Geobacter sulfurreducens: metal reduction in subsurface environments.</title>
        <authorList>
            <person name="Methe B.A."/>
            <person name="Nelson K.E."/>
            <person name="Eisen J.A."/>
            <person name="Paulsen I.T."/>
            <person name="Nelson W."/>
            <person name="Heidelberg J.F."/>
            <person name="Wu D."/>
            <person name="Wu M."/>
            <person name="Ward N."/>
            <person name="Beanan M.J."/>
            <person name="Dodson R.J."/>
            <person name="Madupu R."/>
            <person name="Brinkac L.M."/>
            <person name="Daugherty S.C."/>
            <person name="DeBoy R.T."/>
            <person name="Durkin A.S."/>
            <person name="Gwinn M."/>
            <person name="Kolonay J.F."/>
            <person name="Sullivan S.A."/>
            <person name="Haft D.H."/>
            <person name="Selengut J."/>
            <person name="Davidsen T.M."/>
            <person name="Zafar N."/>
            <person name="White O."/>
            <person name="Tran B."/>
            <person name="Romero C."/>
            <person name="Forberger H.A."/>
            <person name="Weidman J."/>
            <person name="Khouri H."/>
            <person name="Feldblyum T.V."/>
            <person name="Utterback T.R."/>
            <person name="Van Aken S.E."/>
            <person name="Lovley D.R."/>
            <person name="Fraser C.M."/>
        </authorList>
    </citation>
    <scope>NUCLEOTIDE SEQUENCE [LARGE SCALE GENOMIC DNA]</scope>
    <source>
        <strain evidence="12">ATCC 51573 / DSM 12127 / PCA</strain>
    </source>
</reference>
<keyword evidence="8" id="KW-0812">Transmembrane</keyword>
<dbReference type="Gene3D" id="3.30.450.20">
    <property type="entry name" value="PAS domain"/>
    <property type="match status" value="1"/>
</dbReference>
<feature type="transmembrane region" description="Helical" evidence="8">
    <location>
        <begin position="47"/>
        <end position="64"/>
    </location>
</feature>
<evidence type="ECO:0000256" key="8">
    <source>
        <dbReference type="SAM" id="Phobius"/>
    </source>
</evidence>
<evidence type="ECO:0000259" key="9">
    <source>
        <dbReference type="PROSITE" id="PS50109"/>
    </source>
</evidence>
<feature type="domain" description="Histidine kinase" evidence="9">
    <location>
        <begin position="270"/>
        <end position="485"/>
    </location>
</feature>
<dbReference type="InterPro" id="IPR003594">
    <property type="entry name" value="HATPase_dom"/>
</dbReference>
<reference evidence="11 12" key="2">
    <citation type="journal article" date="2012" name="BMC Genomics">
        <title>Comparative genomic analysis of Geobacter sulfurreducens KN400, a strain with enhanced capacity for extracellular electron transfer and electricity production.</title>
        <authorList>
            <person name="Butler J.E."/>
            <person name="Young N.D."/>
            <person name="Aklujkar M."/>
            <person name="Lovley D.R."/>
        </authorList>
    </citation>
    <scope>NUCLEOTIDE SEQUENCE [LARGE SCALE GENOMIC DNA]</scope>
    <source>
        <strain evidence="12">ATCC 51573 / DSM 12127 / PCA</strain>
    </source>
</reference>
<keyword evidence="8" id="KW-1133">Transmembrane helix</keyword>
<feature type="coiled-coil region" evidence="7">
    <location>
        <begin position="64"/>
        <end position="102"/>
    </location>
</feature>
<keyword evidence="3" id="KW-0597">Phosphoprotein</keyword>
<dbReference type="GO" id="GO:0007234">
    <property type="term" value="P:osmosensory signaling via phosphorelay pathway"/>
    <property type="evidence" value="ECO:0000318"/>
    <property type="project" value="GO_Central"/>
</dbReference>
<dbReference type="CDD" id="cd00130">
    <property type="entry name" value="PAS"/>
    <property type="match status" value="1"/>
</dbReference>
<dbReference type="eggNOG" id="COG2202">
    <property type="taxonomic scope" value="Bacteria"/>
</dbReference>